<keyword evidence="2" id="KW-1185">Reference proteome</keyword>
<organism evidence="1 2">
    <name type="scientific">Halomonas huangheensis</name>
    <dbReference type="NCBI Taxonomy" id="1178482"/>
    <lineage>
        <taxon>Bacteria</taxon>
        <taxon>Pseudomonadati</taxon>
        <taxon>Pseudomonadota</taxon>
        <taxon>Gammaproteobacteria</taxon>
        <taxon>Oceanospirillales</taxon>
        <taxon>Halomonadaceae</taxon>
        <taxon>Halomonas</taxon>
    </lineage>
</organism>
<dbReference type="STRING" id="1178482.AR456_09145"/>
<proteinExistence type="predicted"/>
<name>W1NAR2_9GAMM</name>
<dbReference type="Proteomes" id="UP000019113">
    <property type="component" value="Unassembled WGS sequence"/>
</dbReference>
<gene>
    <name evidence="1" type="ORF">BJB45_18915</name>
</gene>
<sequence length="75" mass="8274">MDSAALMAWPNSICEGFKFIAIFTSFYQKSACIWDILIMSEKGERSSQKVIGPLAEVQVYSALPPLLGLLQYAQG</sequence>
<comment type="caution">
    <text evidence="1">The sequence shown here is derived from an EMBL/GenBank/DDBJ whole genome shotgun (WGS) entry which is preliminary data.</text>
</comment>
<dbReference type="AlphaFoldDB" id="W1NAR2"/>
<accession>W1NAR2</accession>
<evidence type="ECO:0000313" key="1">
    <source>
        <dbReference type="EMBL" id="ERL52652.1"/>
    </source>
</evidence>
<dbReference type="EMBL" id="AVBC01000016">
    <property type="protein sequence ID" value="ERL52652.1"/>
    <property type="molecule type" value="Genomic_DNA"/>
</dbReference>
<protein>
    <submittedName>
        <fullName evidence="1">Uncharacterized protein</fullName>
    </submittedName>
</protein>
<reference evidence="1 2" key="1">
    <citation type="submission" date="2013-08" db="EMBL/GenBank/DDBJ databases">
        <title>draft genome of Halomonas huanghegensis, strain BJGMM-B45T.</title>
        <authorList>
            <person name="Miao C."/>
            <person name="Wan Y."/>
            <person name="Jin W."/>
        </authorList>
    </citation>
    <scope>NUCLEOTIDE SEQUENCE [LARGE SCALE GENOMIC DNA]</scope>
    <source>
        <strain evidence="1 2">BJGMM-B45</strain>
    </source>
</reference>
<dbReference type="KEGG" id="hhu:AR456_09145"/>
<evidence type="ECO:0000313" key="2">
    <source>
        <dbReference type="Proteomes" id="UP000019113"/>
    </source>
</evidence>